<dbReference type="OrthoDB" id="9808768at2"/>
<dbReference type="Gene3D" id="3.40.50.300">
    <property type="entry name" value="P-loop containing nucleotide triphosphate hydrolases"/>
    <property type="match status" value="2"/>
</dbReference>
<dbReference type="Proteomes" id="UP000188937">
    <property type="component" value="Chromosome"/>
</dbReference>
<feature type="coiled-coil region" evidence="7">
    <location>
        <begin position="504"/>
        <end position="683"/>
    </location>
</feature>
<protein>
    <recommendedName>
        <fullName evidence="7">Chromosome partition protein Smc</fullName>
    </recommendedName>
</protein>
<dbReference type="GO" id="GO:0006260">
    <property type="term" value="P:DNA replication"/>
    <property type="evidence" value="ECO:0007669"/>
    <property type="project" value="UniProtKB-UniRule"/>
</dbReference>
<keyword evidence="11" id="KW-1185">Reference proteome</keyword>
<evidence type="ECO:0000256" key="7">
    <source>
        <dbReference type="HAMAP-Rule" id="MF_01894"/>
    </source>
</evidence>
<dbReference type="GO" id="GO:0007059">
    <property type="term" value="P:chromosome segregation"/>
    <property type="evidence" value="ECO:0007669"/>
    <property type="project" value="UniProtKB-UniRule"/>
</dbReference>
<dbReference type="SUPFAM" id="SSF52540">
    <property type="entry name" value="P-loop containing nucleoside triphosphate hydrolases"/>
    <property type="match status" value="1"/>
</dbReference>
<feature type="region of interest" description="Disordered" evidence="8">
    <location>
        <begin position="938"/>
        <end position="982"/>
    </location>
</feature>
<keyword evidence="6 7" id="KW-0238">DNA-binding</keyword>
<evidence type="ECO:0000313" key="10">
    <source>
        <dbReference type="EMBL" id="AQS84866.1"/>
    </source>
</evidence>
<comment type="subunit">
    <text evidence="7">Homodimer.</text>
</comment>
<feature type="coiled-coil region" evidence="7">
    <location>
        <begin position="179"/>
        <end position="213"/>
    </location>
</feature>
<feature type="domain" description="RecF/RecN/SMC N-terminal" evidence="9">
    <location>
        <begin position="7"/>
        <end position="1493"/>
    </location>
</feature>
<keyword evidence="4 7" id="KW-0067">ATP-binding</keyword>
<feature type="binding site" evidence="7">
    <location>
        <begin position="34"/>
        <end position="41"/>
    </location>
    <ligand>
        <name>ATP</name>
        <dbReference type="ChEBI" id="CHEBI:30616"/>
    </ligand>
</feature>
<evidence type="ECO:0000256" key="5">
    <source>
        <dbReference type="ARBA" id="ARBA00023054"/>
    </source>
</evidence>
<keyword evidence="2 7" id="KW-0963">Cytoplasm</keyword>
<dbReference type="PIRSF" id="PIRSF005719">
    <property type="entry name" value="SMC"/>
    <property type="match status" value="1"/>
</dbReference>
<dbReference type="InterPro" id="IPR027417">
    <property type="entry name" value="P-loop_NTPase"/>
</dbReference>
<dbReference type="GO" id="GO:0005524">
    <property type="term" value="F:ATP binding"/>
    <property type="evidence" value="ECO:0007669"/>
    <property type="project" value="UniProtKB-UniRule"/>
</dbReference>
<dbReference type="InterPro" id="IPR003395">
    <property type="entry name" value="RecF/RecN/SMC_N"/>
</dbReference>
<dbReference type="InterPro" id="IPR011890">
    <property type="entry name" value="SMC_prok"/>
</dbReference>
<dbReference type="KEGG" id="aace:A0U92_08835"/>
<dbReference type="STRING" id="435.A0U92_08835"/>
<comment type="domain">
    <text evidence="7">Contains large globular domains required for ATP hydrolysis at each terminus and a third globular domain forming a flexible hinge near the middle of the molecule. These domains are separated by coiled-coil structures.</text>
</comment>
<dbReference type="GO" id="GO:0003677">
    <property type="term" value="F:DNA binding"/>
    <property type="evidence" value="ECO:0007669"/>
    <property type="project" value="UniProtKB-UniRule"/>
</dbReference>
<evidence type="ECO:0000259" key="9">
    <source>
        <dbReference type="Pfam" id="PF02463"/>
    </source>
</evidence>
<dbReference type="Pfam" id="PF02463">
    <property type="entry name" value="SMC_N"/>
    <property type="match status" value="1"/>
</dbReference>
<dbReference type="EMBL" id="CP014692">
    <property type="protein sequence ID" value="AQS84866.1"/>
    <property type="molecule type" value="Genomic_DNA"/>
</dbReference>
<keyword evidence="3 7" id="KW-0547">Nucleotide-binding</keyword>
<evidence type="ECO:0000313" key="11">
    <source>
        <dbReference type="Proteomes" id="UP000188937"/>
    </source>
</evidence>
<dbReference type="GO" id="GO:0030261">
    <property type="term" value="P:chromosome condensation"/>
    <property type="evidence" value="ECO:0007669"/>
    <property type="project" value="InterPro"/>
</dbReference>
<evidence type="ECO:0000256" key="6">
    <source>
        <dbReference type="ARBA" id="ARBA00023125"/>
    </source>
</evidence>
<comment type="similarity">
    <text evidence="7">Belongs to the SMC family.</text>
</comment>
<accession>A0A1U9KGH1</accession>
<organism evidence="10 11">
    <name type="scientific">Acetobacter aceti</name>
    <dbReference type="NCBI Taxonomy" id="435"/>
    <lineage>
        <taxon>Bacteria</taxon>
        <taxon>Pseudomonadati</taxon>
        <taxon>Pseudomonadota</taxon>
        <taxon>Alphaproteobacteria</taxon>
        <taxon>Acetobacterales</taxon>
        <taxon>Acetobacteraceae</taxon>
        <taxon>Acetobacter</taxon>
        <taxon>Acetobacter subgen. Acetobacter</taxon>
    </lineage>
</organism>
<dbReference type="PANTHER" id="PTHR43977">
    <property type="entry name" value="STRUCTURAL MAINTENANCE OF CHROMOSOMES PROTEIN 3"/>
    <property type="match status" value="1"/>
</dbReference>
<sequence length="1517" mass="161747">MSARFVQLRIAGFKSFADPVSVDILPGLTGIVGPNGCGKSNVVEALRWAMGESSARSLRGGEMDDLIFAGTTSRPARNLAEVTLVLENARGLGPGPFAGQDDLEVSRRAERGSGSDYRLNGKAIRARDVQTLFADLASGARSSAMVSQGRVAMLVGARPEERRTILEEAAGITGLHARRHEAELKLRATETNLTRAEDLRTQLESRLEGLTGQSEQASRYRELSSSLRDAEVSLLALLHARARQQVERAKLAAVQARAALIAAEDASETSVLADYEAEKSLPAIREAAELARTALERQKVAAESVALEEQRAAQAAEAAAERLRQSEADRDAARSRLEDASATLARLEEDMAALQAARASLPDRQAEAEASLTGLQAALQEASERLERLTAEATAARARSEQALAALEAATLRHTRLSEDHAVLKRQIEALQAECPAQEALNEAETSVQQAAATLAACREAADAATQKRSETQVALSIARNAADATKARHIECEKAVATATASLNGLRKDRDALALRKEQTERELVPDTQRSALAQAVTEAEAVRTQAVAALEAAEAERAAASTALVEARGRMQEDNATRASVAGAVQTAESAFRRAEQEAGTFARDLASAEQNAVPDTVLEQVQNVRAEEEKRLADAETALANAEEAATQAAAEAQEADSILGALKAELTRLKAQIEGLSQALGADEDADEAAPVSGQLDIPDGLEVAVATVLAEGLDAPDAAVAPDSPRSWSSLGPLASPRALPVQATSLASLLPAVPPALSRALGQAGLVATVADGDALVSALQAGQSLITRDGAFWRWDGYRIVAGQPSAAAQRLAQRRILKETQLRFDERGSDLPAVEQQAAKAAQARSEATEAVRTARMARATFEGSLGKARAAEAETSRRHAAARARLDAVRPQYERATQALAAARQAVVGAQATQAALPAPEVLRLAHEEARSRDQKATQMEAAARDSRRKADAAFEQARRVQQETETRHGSAESRLATMLPELARLDSELVKGEETVEAARLALAATSDPASAAATLQKAGTTAQEAEQAAVSARAKLDAAGQDVTRLETIHRAMQEKALEIRSRLSATEPRLATLGVELAEAAETLAAAERTCAAAVVDDHISDPVEALRQTITELRLEEQIGREARAALVAEAGALASRESALQDSLSEWTARASAAKEQMAEAQSRFDVVSAEHETLTALPDEARQLRERTAVALAAAEEKFVTANTAREAAETRLKDAQEARRRTEGELATARENLLRSEGKSEQAQAILDQLLAETPEPPTVPVGDLTESAETGLRRKISRLTREREELGPVNLRADIEAQEAERQIEVIRREHGEIEAAIARLRGSIGSLNKEGRERLMAVFTQVDHHFQSLFSRMFGGGRAHLGLVGSDDPLQAGLEIYAQPPGKKLATLSLLSGGEQALTALSLIFAVFRCNPAPICVLDEVDAPLDDANVGRFCALLGDMVNEAGTRFLVVTHHQLTMAHMDRLYGVTMQERGVSRVLSVDLDKAAAMAGERKKEEAHA</sequence>
<dbReference type="FunFam" id="3.40.50.300:FF:000901">
    <property type="entry name" value="Chromosome partition protein Smc"/>
    <property type="match status" value="1"/>
</dbReference>
<reference evidence="10 11" key="1">
    <citation type="submission" date="2016-03" db="EMBL/GenBank/DDBJ databases">
        <title>Acetic acid bacteria sequencing.</title>
        <authorList>
            <person name="Brandt J."/>
            <person name="Jakob F."/>
            <person name="Vogel R.F."/>
        </authorList>
    </citation>
    <scope>NUCLEOTIDE SEQUENCE [LARGE SCALE GENOMIC DNA]</scope>
    <source>
        <strain evidence="10 11">TMW2.1153</strain>
    </source>
</reference>
<evidence type="ECO:0000256" key="3">
    <source>
        <dbReference type="ARBA" id="ARBA00022741"/>
    </source>
</evidence>
<dbReference type="CDD" id="cd03278">
    <property type="entry name" value="ABC_SMC_barmotin"/>
    <property type="match status" value="1"/>
</dbReference>
<dbReference type="GO" id="GO:0016887">
    <property type="term" value="F:ATP hydrolysis activity"/>
    <property type="evidence" value="ECO:0007669"/>
    <property type="project" value="InterPro"/>
</dbReference>
<proteinExistence type="inferred from homology"/>
<evidence type="ECO:0000256" key="1">
    <source>
        <dbReference type="ARBA" id="ARBA00004496"/>
    </source>
</evidence>
<dbReference type="GO" id="GO:0007062">
    <property type="term" value="P:sister chromatid cohesion"/>
    <property type="evidence" value="ECO:0007669"/>
    <property type="project" value="InterPro"/>
</dbReference>
<gene>
    <name evidence="7" type="primary">smc</name>
    <name evidence="10" type="ORF">A0U92_08835</name>
</gene>
<feature type="compositionally biased region" description="Basic and acidic residues" evidence="8">
    <location>
        <begin position="952"/>
        <end position="981"/>
    </location>
</feature>
<feature type="coiled-coil region" evidence="7">
    <location>
        <begin position="1307"/>
        <end position="1334"/>
    </location>
</feature>
<dbReference type="HAMAP" id="MF_01894">
    <property type="entry name" value="Smc_prok"/>
    <property type="match status" value="1"/>
</dbReference>
<comment type="function">
    <text evidence="7">Required for chromosome condensation and partitioning.</text>
</comment>
<dbReference type="RefSeq" id="WP_077812911.1">
    <property type="nucleotide sequence ID" value="NZ_CP014692.1"/>
</dbReference>
<evidence type="ECO:0000256" key="4">
    <source>
        <dbReference type="ARBA" id="ARBA00022840"/>
    </source>
</evidence>
<feature type="coiled-coil region" evidence="7">
    <location>
        <begin position="1158"/>
        <end position="1248"/>
    </location>
</feature>
<name>A0A1U9KGH1_ACEAC</name>
<dbReference type="InterPro" id="IPR024704">
    <property type="entry name" value="SMC"/>
</dbReference>
<feature type="coiled-coil region" evidence="7">
    <location>
        <begin position="306"/>
        <end position="461"/>
    </location>
</feature>
<comment type="subcellular location">
    <subcellularLocation>
        <location evidence="1 7">Cytoplasm</location>
    </subcellularLocation>
</comment>
<dbReference type="GO" id="GO:0005737">
    <property type="term" value="C:cytoplasm"/>
    <property type="evidence" value="ECO:0007669"/>
    <property type="project" value="UniProtKB-SubCell"/>
</dbReference>
<keyword evidence="5 7" id="KW-0175">Coiled coil</keyword>
<evidence type="ECO:0000256" key="8">
    <source>
        <dbReference type="SAM" id="MobiDB-lite"/>
    </source>
</evidence>
<dbReference type="Gene3D" id="1.20.1480.30">
    <property type="entry name" value="Designed four-helix bundle protein"/>
    <property type="match status" value="1"/>
</dbReference>
<evidence type="ECO:0000256" key="2">
    <source>
        <dbReference type="ARBA" id="ARBA00022490"/>
    </source>
</evidence>